<comment type="caution">
    <text evidence="1">The sequence shown here is derived from an EMBL/GenBank/DDBJ whole genome shotgun (WGS) entry which is preliminary data.</text>
</comment>
<dbReference type="EMBL" id="REGN01013674">
    <property type="protein sequence ID" value="RMZ93618.1"/>
    <property type="molecule type" value="Genomic_DNA"/>
</dbReference>
<proteinExistence type="predicted"/>
<protein>
    <submittedName>
        <fullName evidence="1">Uncharacterized protein</fullName>
    </submittedName>
</protein>
<dbReference type="Proteomes" id="UP000276133">
    <property type="component" value="Unassembled WGS sequence"/>
</dbReference>
<organism evidence="1 2">
    <name type="scientific">Brachionus plicatilis</name>
    <name type="common">Marine rotifer</name>
    <name type="synonym">Brachionus muelleri</name>
    <dbReference type="NCBI Taxonomy" id="10195"/>
    <lineage>
        <taxon>Eukaryota</taxon>
        <taxon>Metazoa</taxon>
        <taxon>Spiralia</taxon>
        <taxon>Gnathifera</taxon>
        <taxon>Rotifera</taxon>
        <taxon>Eurotatoria</taxon>
        <taxon>Monogononta</taxon>
        <taxon>Pseudotrocha</taxon>
        <taxon>Ploima</taxon>
        <taxon>Brachionidae</taxon>
        <taxon>Brachionus</taxon>
    </lineage>
</organism>
<name>A0A3M7P3I7_BRAPC</name>
<accession>A0A3M7P3I7</accession>
<keyword evidence="2" id="KW-1185">Reference proteome</keyword>
<gene>
    <name evidence="1" type="ORF">BpHYR1_054208</name>
</gene>
<sequence length="10" mass="1106">MATKILELST</sequence>
<reference evidence="1 2" key="1">
    <citation type="journal article" date="2018" name="Sci. Rep.">
        <title>Genomic signatures of local adaptation to the degree of environmental predictability in rotifers.</title>
        <authorList>
            <person name="Franch-Gras L."/>
            <person name="Hahn C."/>
            <person name="Garcia-Roger E.M."/>
            <person name="Carmona M.J."/>
            <person name="Serra M."/>
            <person name="Gomez A."/>
        </authorList>
    </citation>
    <scope>NUCLEOTIDE SEQUENCE [LARGE SCALE GENOMIC DNA]</scope>
    <source>
        <strain evidence="1">HYR1</strain>
    </source>
</reference>
<evidence type="ECO:0000313" key="1">
    <source>
        <dbReference type="EMBL" id="RMZ93618.1"/>
    </source>
</evidence>
<evidence type="ECO:0000313" key="2">
    <source>
        <dbReference type="Proteomes" id="UP000276133"/>
    </source>
</evidence>